<dbReference type="EMBL" id="BTSY01000001">
    <property type="protein sequence ID" value="GMT12355.1"/>
    <property type="molecule type" value="Genomic_DNA"/>
</dbReference>
<accession>A0AAV5V1K1</accession>
<reference evidence="1" key="1">
    <citation type="submission" date="2023-10" db="EMBL/GenBank/DDBJ databases">
        <title>Genome assembly of Pristionchus species.</title>
        <authorList>
            <person name="Yoshida K."/>
            <person name="Sommer R.J."/>
        </authorList>
    </citation>
    <scope>NUCLEOTIDE SEQUENCE</scope>
    <source>
        <strain evidence="1">RS5133</strain>
    </source>
</reference>
<gene>
    <name evidence="1" type="ORF">PFISCL1PPCAC_3652</name>
</gene>
<evidence type="ECO:0000313" key="2">
    <source>
        <dbReference type="Proteomes" id="UP001432322"/>
    </source>
</evidence>
<sequence length="87" mass="9727">LESDRPSRSHQLAVVVKDERFGTTLLVHPRHVLVDAVALEVDKLASSALQLVHRVQVDMHAHPLATRVSVRLPDRELLAAEVARDRL</sequence>
<evidence type="ECO:0000313" key="1">
    <source>
        <dbReference type="EMBL" id="GMT12355.1"/>
    </source>
</evidence>
<proteinExistence type="predicted"/>
<keyword evidence="2" id="KW-1185">Reference proteome</keyword>
<dbReference type="Proteomes" id="UP001432322">
    <property type="component" value="Unassembled WGS sequence"/>
</dbReference>
<dbReference type="AlphaFoldDB" id="A0AAV5V1K1"/>
<protein>
    <submittedName>
        <fullName evidence="1">Uncharacterized protein</fullName>
    </submittedName>
</protein>
<name>A0AAV5V1K1_9BILA</name>
<feature type="non-terminal residue" evidence="1">
    <location>
        <position position="1"/>
    </location>
</feature>
<comment type="caution">
    <text evidence="1">The sequence shown here is derived from an EMBL/GenBank/DDBJ whole genome shotgun (WGS) entry which is preliminary data.</text>
</comment>
<organism evidence="1 2">
    <name type="scientific">Pristionchus fissidentatus</name>
    <dbReference type="NCBI Taxonomy" id="1538716"/>
    <lineage>
        <taxon>Eukaryota</taxon>
        <taxon>Metazoa</taxon>
        <taxon>Ecdysozoa</taxon>
        <taxon>Nematoda</taxon>
        <taxon>Chromadorea</taxon>
        <taxon>Rhabditida</taxon>
        <taxon>Rhabditina</taxon>
        <taxon>Diplogasteromorpha</taxon>
        <taxon>Diplogasteroidea</taxon>
        <taxon>Neodiplogasteridae</taxon>
        <taxon>Pristionchus</taxon>
    </lineage>
</organism>
<feature type="non-terminal residue" evidence="1">
    <location>
        <position position="87"/>
    </location>
</feature>